<dbReference type="Proteomes" id="UP001149074">
    <property type="component" value="Unassembled WGS sequence"/>
</dbReference>
<dbReference type="GeneID" id="81357346"/>
<protein>
    <submittedName>
        <fullName evidence="2">Uncharacterized protein</fullName>
    </submittedName>
</protein>
<dbReference type="RefSeq" id="XP_056474526.1">
    <property type="nucleotide sequence ID" value="XM_056618367.1"/>
</dbReference>
<feature type="region of interest" description="Disordered" evidence="1">
    <location>
        <begin position="1"/>
        <end position="30"/>
    </location>
</feature>
<feature type="compositionally biased region" description="Polar residues" evidence="1">
    <location>
        <begin position="313"/>
        <end position="324"/>
    </location>
</feature>
<feature type="region of interest" description="Disordered" evidence="1">
    <location>
        <begin position="715"/>
        <end position="765"/>
    </location>
</feature>
<feature type="compositionally biased region" description="Polar residues" evidence="1">
    <location>
        <begin position="786"/>
        <end position="795"/>
    </location>
</feature>
<feature type="compositionally biased region" description="Low complexity" evidence="1">
    <location>
        <begin position="138"/>
        <end position="150"/>
    </location>
</feature>
<feature type="region of interest" description="Disordered" evidence="1">
    <location>
        <begin position="780"/>
        <end position="799"/>
    </location>
</feature>
<feature type="region of interest" description="Disordered" evidence="1">
    <location>
        <begin position="471"/>
        <end position="621"/>
    </location>
</feature>
<feature type="compositionally biased region" description="Acidic residues" evidence="1">
    <location>
        <begin position="584"/>
        <end position="593"/>
    </location>
</feature>
<reference evidence="2" key="2">
    <citation type="journal article" date="2023" name="IMA Fungus">
        <title>Comparative genomic study of the Penicillium genus elucidates a diverse pangenome and 15 lateral gene transfer events.</title>
        <authorList>
            <person name="Petersen C."/>
            <person name="Sorensen T."/>
            <person name="Nielsen M.R."/>
            <person name="Sondergaard T.E."/>
            <person name="Sorensen J.L."/>
            <person name="Fitzpatrick D.A."/>
            <person name="Frisvad J.C."/>
            <person name="Nielsen K.L."/>
        </authorList>
    </citation>
    <scope>NUCLEOTIDE SEQUENCE</scope>
    <source>
        <strain evidence="2">IBT 30761</strain>
    </source>
</reference>
<feature type="compositionally biased region" description="Basic and acidic residues" evidence="1">
    <location>
        <begin position="344"/>
        <end position="354"/>
    </location>
</feature>
<sequence length="852" mass="93201">MPSLTLTDPDMILPFDGSERESQTPSPPSQLVYLTNLNARYNAAEPHAGSLSSSRPKKNFSRHWTHDDLSTSASRRLSDIGEELSPARSTSFEEQEEEEHMQEEQVQSHGQHAGYYAGHEQGLASSPLLPDSTEKDNASSSSSTVSAGSARGKDVSSQSAHEQVSSQQQRHEYVQPSGLSGSGAASASANVNGHTMPPGAPDSSVIASAAKGKGPGEEFSSAILSSEAERILDNAKKRLTLMEGNLNRARSSVRLTPSPSPSAPGTTSPMGMPAGGLYRSISKTDRRGSMLRRQSHLPSKDVSTNRHSRVHSETNFPPESSLSTDTKRLSRSVSAMGSSSSTYHNDDRSFHYEPTRAYLTHRASISSMKPPYIEQEAPSQEQSPQSPQSGRSPVATHSPVSISYDGSGSLDSPQGLGISSEDESKSTNGGDFSPVYSSYGPPSRAQSQLQVRDLQYQMKGLHIKISSLKVRTQEDNLRRRSLQSLRTPSPLTAADPWFQNALELREGQSSRGSNARRDGSSEYARESRPQSQNPAPSKETPPQETDESPVEQQPQSKRSSSDWQSQQPVYHHEREQSTAQSMYEDAEEGEYEGEIDREALDEILREPLDEDLESSVPHEEREDAFDYEHFILHSALGNFSHQLRRPSNASHESAETTRPMRPVRHSRNNSAMSDSTVATFATATEGEPIPEEGDDIDDMLYWDRRFNHELRHRHAHEEDPIMEETDRSETPRGPRGDDDGEITPVGSQFYDASGRSSSATAGSATPTSLVSSLVSTVRAASASSPHQSSTPTSGGINDDDTQMLEQLFQSLGNVCMDLQAITTSPDPDMKTARVLRRRLDAARRVLDGELDT</sequence>
<dbReference type="AlphaFoldDB" id="A0A9W9FF79"/>
<dbReference type="EMBL" id="JAPQKI010000005">
    <property type="protein sequence ID" value="KAJ5098872.1"/>
    <property type="molecule type" value="Genomic_DNA"/>
</dbReference>
<feature type="compositionally biased region" description="Low complexity" evidence="1">
    <location>
        <begin position="374"/>
        <end position="389"/>
    </location>
</feature>
<organism evidence="2 3">
    <name type="scientific">Penicillium argentinense</name>
    <dbReference type="NCBI Taxonomy" id="1131581"/>
    <lineage>
        <taxon>Eukaryota</taxon>
        <taxon>Fungi</taxon>
        <taxon>Dikarya</taxon>
        <taxon>Ascomycota</taxon>
        <taxon>Pezizomycotina</taxon>
        <taxon>Eurotiomycetes</taxon>
        <taxon>Eurotiomycetidae</taxon>
        <taxon>Eurotiales</taxon>
        <taxon>Aspergillaceae</taxon>
        <taxon>Penicillium</taxon>
    </lineage>
</organism>
<evidence type="ECO:0000313" key="3">
    <source>
        <dbReference type="Proteomes" id="UP001149074"/>
    </source>
</evidence>
<dbReference type="OrthoDB" id="3438840at2759"/>
<feature type="compositionally biased region" description="Polar residues" evidence="1">
    <location>
        <begin position="642"/>
        <end position="651"/>
    </location>
</feature>
<feature type="compositionally biased region" description="Low complexity" evidence="1">
    <location>
        <begin position="177"/>
        <end position="189"/>
    </location>
</feature>
<gene>
    <name evidence="2" type="ORF">N7532_005873</name>
</gene>
<keyword evidence="3" id="KW-1185">Reference proteome</keyword>
<feature type="compositionally biased region" description="Low complexity" evidence="1">
    <location>
        <begin position="752"/>
        <end position="765"/>
    </location>
</feature>
<proteinExistence type="predicted"/>
<feature type="compositionally biased region" description="Polar residues" evidence="1">
    <location>
        <begin position="550"/>
        <end position="568"/>
    </location>
</feature>
<evidence type="ECO:0000256" key="1">
    <source>
        <dbReference type="SAM" id="MobiDB-lite"/>
    </source>
</evidence>
<feature type="compositionally biased region" description="Basic and acidic residues" evidence="1">
    <location>
        <begin position="594"/>
        <end position="607"/>
    </location>
</feature>
<evidence type="ECO:0000313" key="2">
    <source>
        <dbReference type="EMBL" id="KAJ5098872.1"/>
    </source>
</evidence>
<feature type="compositionally biased region" description="Polar residues" evidence="1">
    <location>
        <begin position="155"/>
        <end position="168"/>
    </location>
</feature>
<feature type="compositionally biased region" description="Polar residues" evidence="1">
    <location>
        <begin position="529"/>
        <end position="543"/>
    </location>
</feature>
<feature type="compositionally biased region" description="Basic and acidic residues" evidence="1">
    <location>
        <begin position="515"/>
        <end position="528"/>
    </location>
</feature>
<feature type="compositionally biased region" description="Polar residues" evidence="1">
    <location>
        <begin position="398"/>
        <end position="412"/>
    </location>
</feature>
<comment type="caution">
    <text evidence="2">The sequence shown here is derived from an EMBL/GenBank/DDBJ whole genome shotgun (WGS) entry which is preliminary data.</text>
</comment>
<reference evidence="2" key="1">
    <citation type="submission" date="2022-11" db="EMBL/GenBank/DDBJ databases">
        <authorList>
            <person name="Petersen C."/>
        </authorList>
    </citation>
    <scope>NUCLEOTIDE SEQUENCE</scope>
    <source>
        <strain evidence="2">IBT 30761</strain>
    </source>
</reference>
<feature type="region of interest" description="Disordered" evidence="1">
    <location>
        <begin position="642"/>
        <end position="675"/>
    </location>
</feature>
<feature type="compositionally biased region" description="Low complexity" evidence="1">
    <location>
        <begin position="331"/>
        <end position="341"/>
    </location>
</feature>
<name>A0A9W9FF79_9EURO</name>
<feature type="compositionally biased region" description="Basic and acidic residues" evidence="1">
    <location>
        <begin position="715"/>
        <end position="737"/>
    </location>
</feature>
<feature type="region of interest" description="Disordered" evidence="1">
    <location>
        <begin position="45"/>
        <end position="221"/>
    </location>
</feature>
<accession>A0A9W9FF79</accession>
<feature type="region of interest" description="Disordered" evidence="1">
    <location>
        <begin position="248"/>
        <end position="449"/>
    </location>
</feature>